<dbReference type="Gene3D" id="3.30.470.20">
    <property type="entry name" value="ATP-grasp fold, B domain"/>
    <property type="match status" value="1"/>
</dbReference>
<evidence type="ECO:0000256" key="6">
    <source>
        <dbReference type="SAM" id="MobiDB-lite"/>
    </source>
</evidence>
<dbReference type="GO" id="GO:0046872">
    <property type="term" value="F:metal ion binding"/>
    <property type="evidence" value="ECO:0007669"/>
    <property type="project" value="InterPro"/>
</dbReference>
<sequence length="676" mass="71731">MAALDGQGESRATRPIFFSAGTFKRGKISFSFRQSLTSTTNFLKRRFSSSDLSGDLDPDFASGVAGNVQQPIYGAHAEQFGVGPAPATHPPGAPSAPQTPLITAGQPSQQDLLNSLRSSSAISAPASPARSVTSFLSRGVSLTGTLKGAGYNKDRHLTLLVIDDQPTDWSRYFRGRKVHGDWDIRVEQAEFKELSLCSNSELGTAVSMNSFRQGNKVSKTFRPDFLLVRQHVRDAHHDYRPLLLGFRYSGVPAINSIHSLYNFQDKPWVFAQLLSLQRRMGKEQFPLMEQTFFPTYLDMCMSMPKFPCVVKIAHAHGGIGKIKVENQFDYMDVQSVVAVSHSYCTVEPFIDTKYDLHIQKIGNNYKAFMRKSISGNWKANMGSAMLEQVVLYERYKTWVDAVAELYGGLDICAVEAIQGKDGREYITEANDSSLQLLGETQDEDRRLIADLVVQKMHQFCRPPGTQLSARPAVPATAPPFAANVSAPASGAATATSAPGAAPGSAVASAPPQPPRPVPPPAVSGDANASSQAGTLPPRPAPPGLRRGSSTTTGPPPPTPPPPSAAALQAAGSSVQPSSATTSATQQQPPPPVPAAPGTVTGTAAPGTATSDTNPFNTAAGAAEQASAAASAAASALSRGAASLFRRESQSDKAGVDDPEDTMGNLRKTFAGVFGDM</sequence>
<dbReference type="Pfam" id="PF10581">
    <property type="entry name" value="Synapsin_N"/>
    <property type="match status" value="1"/>
</dbReference>
<dbReference type="Pfam" id="PF02750">
    <property type="entry name" value="Synapsin_C"/>
    <property type="match status" value="1"/>
</dbReference>
<dbReference type="InterPro" id="IPR020898">
    <property type="entry name" value="Synapsin_ATP-bd_dom"/>
</dbReference>
<dbReference type="InterPro" id="IPR001359">
    <property type="entry name" value="Synapsin"/>
</dbReference>
<evidence type="ECO:0000313" key="9">
    <source>
        <dbReference type="Proteomes" id="UP000594260"/>
    </source>
</evidence>
<keyword evidence="5" id="KW-0067">ATP-binding</keyword>
<keyword evidence="9" id="KW-1185">Reference proteome</keyword>
<feature type="compositionally biased region" description="Pro residues" evidence="6">
    <location>
        <begin position="510"/>
        <end position="521"/>
    </location>
</feature>
<dbReference type="Gene3D" id="3.40.50.20">
    <property type="match status" value="1"/>
</dbReference>
<dbReference type="PROSITE" id="PS50975">
    <property type="entry name" value="ATP_GRASP"/>
    <property type="match status" value="1"/>
</dbReference>
<dbReference type="PRINTS" id="PR01368">
    <property type="entry name" value="SYNAPSIN"/>
</dbReference>
<dbReference type="GeneID" id="111248906"/>
<name>A0A7M7JW64_VARDE</name>
<proteinExistence type="inferred from homology"/>
<evidence type="ECO:0000259" key="7">
    <source>
        <dbReference type="PROSITE" id="PS50975"/>
    </source>
</evidence>
<evidence type="ECO:0000256" key="2">
    <source>
        <dbReference type="ARBA" id="ARBA00022553"/>
    </source>
</evidence>
<feature type="region of interest" description="Disordered" evidence="6">
    <location>
        <begin position="490"/>
        <end position="617"/>
    </location>
</feature>
<dbReference type="InterPro" id="IPR020897">
    <property type="entry name" value="Synapsin_pre-ATP-grasp_dom"/>
</dbReference>
<keyword evidence="2" id="KW-0597">Phosphoprotein</keyword>
<organism evidence="8 9">
    <name type="scientific">Varroa destructor</name>
    <name type="common">Honeybee mite</name>
    <dbReference type="NCBI Taxonomy" id="109461"/>
    <lineage>
        <taxon>Eukaryota</taxon>
        <taxon>Metazoa</taxon>
        <taxon>Ecdysozoa</taxon>
        <taxon>Arthropoda</taxon>
        <taxon>Chelicerata</taxon>
        <taxon>Arachnida</taxon>
        <taxon>Acari</taxon>
        <taxon>Parasitiformes</taxon>
        <taxon>Mesostigmata</taxon>
        <taxon>Gamasina</taxon>
        <taxon>Dermanyssoidea</taxon>
        <taxon>Varroidae</taxon>
        <taxon>Varroa</taxon>
    </lineage>
</organism>
<dbReference type="FunCoup" id="A0A7M7JW64">
    <property type="interactions" value="1"/>
</dbReference>
<dbReference type="Gene3D" id="3.30.1490.20">
    <property type="entry name" value="ATP-grasp fold, A domain"/>
    <property type="match status" value="1"/>
</dbReference>
<feature type="region of interest" description="Disordered" evidence="6">
    <location>
        <begin position="80"/>
        <end position="109"/>
    </location>
</feature>
<dbReference type="SUPFAM" id="SSF56059">
    <property type="entry name" value="Glutathione synthetase ATP-binding domain-like"/>
    <property type="match status" value="1"/>
</dbReference>
<dbReference type="FunFam" id="3.30.470.20:FF:000151">
    <property type="entry name" value="Synapsin-2"/>
    <property type="match status" value="1"/>
</dbReference>
<feature type="domain" description="ATP-grasp" evidence="7">
    <location>
        <begin position="277"/>
        <end position="457"/>
    </location>
</feature>
<dbReference type="Pfam" id="PF02078">
    <property type="entry name" value="Synapsin"/>
    <property type="match status" value="1"/>
</dbReference>
<dbReference type="OrthoDB" id="10249572at2759"/>
<protein>
    <recommendedName>
        <fullName evidence="7">ATP-grasp domain-containing protein</fullName>
    </recommendedName>
</protein>
<dbReference type="AlphaFoldDB" id="A0A7M7JW64"/>
<evidence type="ECO:0000256" key="5">
    <source>
        <dbReference type="PROSITE-ProRule" id="PRU00409"/>
    </source>
</evidence>
<feature type="compositionally biased region" description="Low complexity" evidence="6">
    <location>
        <begin position="564"/>
        <end position="586"/>
    </location>
</feature>
<dbReference type="Proteomes" id="UP000594260">
    <property type="component" value="Unplaced"/>
</dbReference>
<dbReference type="GO" id="GO:0007269">
    <property type="term" value="P:neurotransmitter secretion"/>
    <property type="evidence" value="ECO:0007669"/>
    <property type="project" value="InterPro"/>
</dbReference>
<feature type="compositionally biased region" description="Pro residues" evidence="6">
    <location>
        <begin position="553"/>
        <end position="563"/>
    </location>
</feature>
<dbReference type="InterPro" id="IPR013815">
    <property type="entry name" value="ATP_grasp_subdomain_1"/>
</dbReference>
<dbReference type="RefSeq" id="XP_022657736.1">
    <property type="nucleotide sequence ID" value="XM_022802001.1"/>
</dbReference>
<evidence type="ECO:0000313" key="8">
    <source>
        <dbReference type="EnsemblMetazoa" id="XP_022657736"/>
    </source>
</evidence>
<dbReference type="PANTHER" id="PTHR10841">
    <property type="entry name" value="SYNAPSIN"/>
    <property type="match status" value="1"/>
</dbReference>
<keyword evidence="5" id="KW-0547">Nucleotide-binding</keyword>
<keyword evidence="3" id="KW-0770">Synapse</keyword>
<feature type="compositionally biased region" description="Low complexity" evidence="6">
    <location>
        <begin position="490"/>
        <end position="509"/>
    </location>
</feature>
<reference evidence="8" key="1">
    <citation type="submission" date="2021-01" db="UniProtKB">
        <authorList>
            <consortium name="EnsemblMetazoa"/>
        </authorList>
    </citation>
    <scope>IDENTIFICATION</scope>
</reference>
<dbReference type="SUPFAM" id="SSF52440">
    <property type="entry name" value="PreATP-grasp domain"/>
    <property type="match status" value="1"/>
</dbReference>
<dbReference type="OMA" id="YIANSEN"/>
<feature type="compositionally biased region" description="Low complexity" evidence="6">
    <location>
        <begin position="595"/>
        <end position="610"/>
    </location>
</feature>
<accession>A0A7M7JW64</accession>
<evidence type="ECO:0000256" key="3">
    <source>
        <dbReference type="ARBA" id="ARBA00023018"/>
    </source>
</evidence>
<dbReference type="GO" id="GO:0030672">
    <property type="term" value="C:synaptic vesicle membrane"/>
    <property type="evidence" value="ECO:0007669"/>
    <property type="project" value="TreeGrafter"/>
</dbReference>
<dbReference type="InterPro" id="IPR011761">
    <property type="entry name" value="ATP-grasp"/>
</dbReference>
<comment type="similarity">
    <text evidence="1">Belongs to the synapsin family.</text>
</comment>
<comment type="subcellular location">
    <subcellularLocation>
        <location evidence="4">Synapse</location>
    </subcellularLocation>
</comment>
<evidence type="ECO:0000256" key="1">
    <source>
        <dbReference type="ARBA" id="ARBA00008243"/>
    </source>
</evidence>
<dbReference type="GO" id="GO:0005524">
    <property type="term" value="F:ATP binding"/>
    <property type="evidence" value="ECO:0007669"/>
    <property type="project" value="UniProtKB-UniRule"/>
</dbReference>
<dbReference type="PANTHER" id="PTHR10841:SF17">
    <property type="entry name" value="SYNAPSIN"/>
    <property type="match status" value="1"/>
</dbReference>
<dbReference type="InParanoid" id="A0A7M7JW64"/>
<dbReference type="CTD" id="41247"/>
<evidence type="ECO:0000256" key="4">
    <source>
        <dbReference type="ARBA" id="ARBA00034103"/>
    </source>
</evidence>
<feature type="compositionally biased region" description="Polar residues" evidence="6">
    <location>
        <begin position="98"/>
        <end position="109"/>
    </location>
</feature>
<dbReference type="InterPro" id="IPR019736">
    <property type="entry name" value="Synapsin_P_site"/>
</dbReference>
<dbReference type="InterPro" id="IPR016185">
    <property type="entry name" value="PreATP-grasp_dom_sf"/>
</dbReference>
<feature type="compositionally biased region" description="Low complexity" evidence="6">
    <location>
        <begin position="543"/>
        <end position="552"/>
    </location>
</feature>
<dbReference type="KEGG" id="vde:111248906"/>
<dbReference type="EnsemblMetazoa" id="XM_022802001">
    <property type="protein sequence ID" value="XP_022657736"/>
    <property type="gene ID" value="LOC111248906"/>
</dbReference>
<dbReference type="FunFam" id="3.40.50.20:FF:000008">
    <property type="entry name" value="Synapsin III"/>
    <property type="match status" value="1"/>
</dbReference>